<proteinExistence type="predicted"/>
<comment type="caution">
    <text evidence="1">The sequence shown here is derived from an EMBL/GenBank/DDBJ whole genome shotgun (WGS) entry which is preliminary data.</text>
</comment>
<sequence length="177" mass="19538">MLKLSSDIDAKMMRGVIVDYCSDEIPGFKKQSSGAQLSWLDRFIKRHDLREYVARYEPSAQPSKKELKLSLSEVSTASSETIVHVEAPSQDTCAVVDSSNQAKLDAPPLPAPAIISLVHDTKEGVNSGDACDDSREVEVADIVLRYPNTVFCSEENHRSLSCPEIGYQDARRPKLAK</sequence>
<dbReference type="Proteomes" id="UP001165121">
    <property type="component" value="Unassembled WGS sequence"/>
</dbReference>
<keyword evidence="2" id="KW-1185">Reference proteome</keyword>
<reference evidence="1" key="1">
    <citation type="submission" date="2023-04" db="EMBL/GenBank/DDBJ databases">
        <title>Phytophthora fragariaefolia NBRC 109709.</title>
        <authorList>
            <person name="Ichikawa N."/>
            <person name="Sato H."/>
            <person name="Tonouchi N."/>
        </authorList>
    </citation>
    <scope>NUCLEOTIDE SEQUENCE</scope>
    <source>
        <strain evidence="1">NBRC 109709</strain>
    </source>
</reference>
<evidence type="ECO:0000313" key="2">
    <source>
        <dbReference type="Proteomes" id="UP001165121"/>
    </source>
</evidence>
<dbReference type="EMBL" id="BSXT01002202">
    <property type="protein sequence ID" value="GMF47777.1"/>
    <property type="molecule type" value="Genomic_DNA"/>
</dbReference>
<protein>
    <submittedName>
        <fullName evidence="1">Unnamed protein product</fullName>
    </submittedName>
</protein>
<dbReference type="OrthoDB" id="146831at2759"/>
<name>A0A9W6XV89_9STRA</name>
<organism evidence="1 2">
    <name type="scientific">Phytophthora fragariaefolia</name>
    <dbReference type="NCBI Taxonomy" id="1490495"/>
    <lineage>
        <taxon>Eukaryota</taxon>
        <taxon>Sar</taxon>
        <taxon>Stramenopiles</taxon>
        <taxon>Oomycota</taxon>
        <taxon>Peronosporomycetes</taxon>
        <taxon>Peronosporales</taxon>
        <taxon>Peronosporaceae</taxon>
        <taxon>Phytophthora</taxon>
    </lineage>
</organism>
<evidence type="ECO:0000313" key="1">
    <source>
        <dbReference type="EMBL" id="GMF47777.1"/>
    </source>
</evidence>
<gene>
    <name evidence="1" type="ORF">Pfra01_001818700</name>
</gene>
<dbReference type="AlphaFoldDB" id="A0A9W6XV89"/>
<accession>A0A9W6XV89</accession>